<gene>
    <name evidence="4" type="ORF">MRS75_04805</name>
</gene>
<protein>
    <submittedName>
        <fullName evidence="4">Glycoside hydrolase/phage tail family protein</fullName>
    </submittedName>
</protein>
<comment type="caution">
    <text evidence="4">The sequence shown here is derived from an EMBL/GenBank/DDBJ whole genome shotgun (WGS) entry which is preliminary data.</text>
</comment>
<evidence type="ECO:0000259" key="2">
    <source>
        <dbReference type="Pfam" id="PF13550"/>
    </source>
</evidence>
<evidence type="ECO:0000259" key="3">
    <source>
        <dbReference type="Pfam" id="PF23666"/>
    </source>
</evidence>
<organism evidence="4 5">
    <name type="scientific">Ferirhizobium litorale</name>
    <dbReference type="NCBI Taxonomy" id="2927786"/>
    <lineage>
        <taxon>Bacteria</taxon>
        <taxon>Pseudomonadati</taxon>
        <taxon>Pseudomonadota</taxon>
        <taxon>Alphaproteobacteria</taxon>
        <taxon>Hyphomicrobiales</taxon>
        <taxon>Rhizobiaceae</taxon>
        <taxon>Ferirhizobium</taxon>
    </lineage>
</organism>
<evidence type="ECO:0000259" key="1">
    <source>
        <dbReference type="Pfam" id="PF13547"/>
    </source>
</evidence>
<accession>A0AAE3U1A0</accession>
<keyword evidence="4" id="KW-0378">Hydrolase</keyword>
<feature type="domain" description="GTA TIM-barrel-like" evidence="1">
    <location>
        <begin position="427"/>
        <end position="717"/>
    </location>
</feature>
<dbReference type="Pfam" id="PF13547">
    <property type="entry name" value="GTA_TIM"/>
    <property type="match status" value="1"/>
</dbReference>
<feature type="domain" description="Tip attachment protein J" evidence="2">
    <location>
        <begin position="777"/>
        <end position="937"/>
    </location>
</feature>
<dbReference type="EMBL" id="JALDYZ010000002">
    <property type="protein sequence ID" value="MDI7921402.1"/>
    <property type="molecule type" value="Genomic_DNA"/>
</dbReference>
<feature type="domain" description="Rcc01698-like C-terminal" evidence="3">
    <location>
        <begin position="1027"/>
        <end position="1126"/>
    </location>
</feature>
<evidence type="ECO:0000313" key="5">
    <source>
        <dbReference type="Proteomes" id="UP001161580"/>
    </source>
</evidence>
<reference evidence="4" key="1">
    <citation type="submission" date="2022-03" db="EMBL/GenBank/DDBJ databases">
        <title>Fererhizobium litorale gen. nov., sp. nov., isolated from sandy sediments of the Sea of Japan seashore.</title>
        <authorList>
            <person name="Romanenko L."/>
            <person name="Kurilenko V."/>
            <person name="Otstavnykh N."/>
            <person name="Svetashev V."/>
            <person name="Tekutyeva L."/>
            <person name="Isaeva M."/>
            <person name="Mikhailov V."/>
        </authorList>
    </citation>
    <scope>NUCLEOTIDE SEQUENCE</scope>
    <source>
        <strain evidence="4">KMM 9576</strain>
    </source>
</reference>
<keyword evidence="5" id="KW-1185">Reference proteome</keyword>
<dbReference type="CDD" id="cd19607">
    <property type="entry name" value="GTA_TIM-barrel-like"/>
    <property type="match status" value="1"/>
</dbReference>
<sequence>MATILFQAAGSALGGVFGPVGAIIGRAAGALAGSVVDRALINGSQTISGARLATARIPGADEGTAVNRVYGTLRIGGTLIWATRFEEEVTVERSGGKATGPRVESFRYFANFAIGLCEGPIAGIRGVWADGREIDLTKIEMRVYRGTASQPADPLIEAKQGTGRAPAYRGLAYVVFERLPLDGYGNRIPLMQFEVIRPVGRLEKQIQAVTIIPGASEHGYNPRRVTEKTGEGSARIINRHILTHETDWEASLDELTAVCPNLDAVALVVSWFGTDLRAGHCRIVPGVEVGKRDGESSPWAVSGISRAETHRVSMSNGGPAYGGTPDDASVMAAITDLRARGLKVFLYPFLMMDIPAANDLPDPYGAARQAPYPWRGRITGHPATGEAGAADRTGAARTQVAAFAGTTERGDFDIDGTKVRHEGSDEGYRRLVLHYAHLAKAAGGVDGFVIGSELRGLTQLRDETGAFPFVSELVRLAADVRAILGPSTKLTYGADWSEYFGYHPSDGSDELHFNLDPLWASAAIDAVGIDNYMPLADWRDDDLSGEQPDGFRTADDRQRMMANIAAGEGFDWYYASDADRKARIRSPITDGLAGKPWVYRTKDIESWWANAHFERSGGAEHETPTAWVPRSKPVWFTELGCPAIDKGANQPNVFVDPKSAENAVPYFSGRGRDDSTQRRFLEAHHDWWSRADAPAGMVDPQRIFAWTWDARPFPAFPADLSVWSDGGNWRTGHWLNGRLGAGTLADVIAAILDDHGFADYDVSEVSGDLSGYAQGDVTSARSLIEPLVAAFQIDVIEDGGTLRFRSRARASLPARSIEVLADLDDEPLWQEHRGHDSDFASEAVVTYYNPALDYEQASVRSRRLTVGSDRVLRCDLKAALSEEAALSAAESLLRDHWISRRSLTFHLPPNDRATEPGDVLRLAGGPEGRFLVTRIEDGAARRIEARAFIASSGAVPLAGEAFRPGDNGASDAFAPVVRLMDLPRYETGEAADFARAAVMSKPWKRVLVSSSATTEDYRLRTMLERPARIGMLTGALAAGVSGRFQGAHTIEFDLPFGSLASASRLAVLNGENRLAVTADNGALEIIAFCTAIETAPNHWELSGLLRGLAGTEDAMQAGASSSSPVVVLDAAVRPLGLTAAESGLALNWMVEQAGGRAGEGERLAFAGGLRAETPLSPVHLKARRLPSGDIDIRWIRRGRVDADSWEATEVPLDEPEERYRVEILDGETIVRTSEVTAPTWTYLAVDEIADFGALQSQMRVRVRQIGRKVALGLPAMAEINL</sequence>
<dbReference type="InterPro" id="IPR056490">
    <property type="entry name" value="Rcc01698_C"/>
</dbReference>
<evidence type="ECO:0000313" key="4">
    <source>
        <dbReference type="EMBL" id="MDI7921402.1"/>
    </source>
</evidence>
<dbReference type="GO" id="GO:0016787">
    <property type="term" value="F:hydrolase activity"/>
    <property type="evidence" value="ECO:0007669"/>
    <property type="project" value="UniProtKB-KW"/>
</dbReference>
<dbReference type="Proteomes" id="UP001161580">
    <property type="component" value="Unassembled WGS sequence"/>
</dbReference>
<proteinExistence type="predicted"/>
<dbReference type="RefSeq" id="WP_311794258.1">
    <property type="nucleotide sequence ID" value="NZ_JALDYZ010000002.1"/>
</dbReference>
<dbReference type="SUPFAM" id="SSF51445">
    <property type="entry name" value="(Trans)glycosidases"/>
    <property type="match status" value="1"/>
</dbReference>
<name>A0AAE3U1A0_9HYPH</name>
<dbReference type="InterPro" id="IPR032876">
    <property type="entry name" value="J_dom"/>
</dbReference>
<dbReference type="Pfam" id="PF13550">
    <property type="entry name" value="Phage-tail_3"/>
    <property type="match status" value="1"/>
</dbReference>
<dbReference type="InterPro" id="IPR017853">
    <property type="entry name" value="GH"/>
</dbReference>
<dbReference type="Gene3D" id="3.20.20.80">
    <property type="entry name" value="Glycosidases"/>
    <property type="match status" value="1"/>
</dbReference>
<dbReference type="Pfam" id="PF23666">
    <property type="entry name" value="Rcc01698_C"/>
    <property type="match status" value="1"/>
</dbReference>
<dbReference type="InterPro" id="IPR025195">
    <property type="entry name" value="GTA_TIM_dom"/>
</dbReference>